<dbReference type="SUPFAM" id="SSF63411">
    <property type="entry name" value="LuxS/MPP-like metallohydrolase"/>
    <property type="match status" value="2"/>
</dbReference>
<keyword evidence="7" id="KW-0496">Mitochondrion</keyword>
<dbReference type="EMBL" id="PJQD01000048">
    <property type="protein sequence ID" value="POY72543.1"/>
    <property type="molecule type" value="Genomic_DNA"/>
</dbReference>
<organism evidence="13 14">
    <name type="scientific">Rhodotorula taiwanensis</name>
    <dbReference type="NCBI Taxonomy" id="741276"/>
    <lineage>
        <taxon>Eukaryota</taxon>
        <taxon>Fungi</taxon>
        <taxon>Dikarya</taxon>
        <taxon>Basidiomycota</taxon>
        <taxon>Pucciniomycotina</taxon>
        <taxon>Microbotryomycetes</taxon>
        <taxon>Sporidiobolales</taxon>
        <taxon>Sporidiobolaceae</taxon>
        <taxon>Rhodotorula</taxon>
    </lineage>
</organism>
<keyword evidence="2" id="KW-0813">Transport</keyword>
<evidence type="ECO:0000256" key="8">
    <source>
        <dbReference type="ARBA" id="ARBA00023136"/>
    </source>
</evidence>
<evidence type="ECO:0000256" key="6">
    <source>
        <dbReference type="ARBA" id="ARBA00022982"/>
    </source>
</evidence>
<dbReference type="Pfam" id="PF05193">
    <property type="entry name" value="Peptidase_M16_C"/>
    <property type="match status" value="1"/>
</dbReference>
<keyword evidence="6" id="KW-0249">Electron transport</keyword>
<keyword evidence="8" id="KW-0472">Membrane</keyword>
<dbReference type="Pfam" id="PF00675">
    <property type="entry name" value="Peptidase_M16"/>
    <property type="match status" value="1"/>
</dbReference>
<accession>A0A2S5B6Z0</accession>
<evidence type="ECO:0000259" key="11">
    <source>
        <dbReference type="Pfam" id="PF00675"/>
    </source>
</evidence>
<keyword evidence="14" id="KW-1185">Reference proteome</keyword>
<feature type="domain" description="Peptidase M16 N-terminal" evidence="11">
    <location>
        <begin position="41"/>
        <end position="183"/>
    </location>
</feature>
<reference evidence="13 14" key="1">
    <citation type="journal article" date="2018" name="Front. Microbiol.">
        <title>Prospects for Fungal Bioremediation of Acidic Radioactive Waste Sites: Characterization and Genome Sequence of Rhodotorula taiwanensis MD1149.</title>
        <authorList>
            <person name="Tkavc R."/>
            <person name="Matrosova V.Y."/>
            <person name="Grichenko O.E."/>
            <person name="Gostincar C."/>
            <person name="Volpe R.P."/>
            <person name="Klimenkova P."/>
            <person name="Gaidamakova E.K."/>
            <person name="Zhou C.E."/>
            <person name="Stewart B.J."/>
            <person name="Lyman M.G."/>
            <person name="Malfatti S.A."/>
            <person name="Rubinfeld B."/>
            <person name="Courtot M."/>
            <person name="Singh J."/>
            <person name="Dalgard C.L."/>
            <person name="Hamilton T."/>
            <person name="Frey K.G."/>
            <person name="Gunde-Cimerman N."/>
            <person name="Dugan L."/>
            <person name="Daly M.J."/>
        </authorList>
    </citation>
    <scope>NUCLEOTIDE SEQUENCE [LARGE SCALE GENOMIC DNA]</scope>
    <source>
        <strain evidence="13 14">MD1149</strain>
    </source>
</reference>
<dbReference type="InterPro" id="IPR011249">
    <property type="entry name" value="Metalloenz_LuxS/M16"/>
</dbReference>
<keyword evidence="4" id="KW-0999">Mitochondrion inner membrane</keyword>
<dbReference type="STRING" id="741276.A0A2S5B6Z0"/>
<comment type="similarity">
    <text evidence="9">Belongs to the peptidase M16 family. UQCRC2/QCR2 subfamily.</text>
</comment>
<dbReference type="GO" id="GO:0046872">
    <property type="term" value="F:metal ion binding"/>
    <property type="evidence" value="ECO:0007669"/>
    <property type="project" value="InterPro"/>
</dbReference>
<protein>
    <recommendedName>
        <fullName evidence="10">Cytochrome b-c1 complex subunit 2, mitochondrial</fullName>
    </recommendedName>
</protein>
<dbReference type="InterPro" id="IPR007863">
    <property type="entry name" value="Peptidase_M16_C"/>
</dbReference>
<dbReference type="FunFam" id="3.30.830.10:FF:000021">
    <property type="entry name" value="Cytochrome b-c1 complex subunit 2"/>
    <property type="match status" value="1"/>
</dbReference>
<dbReference type="FunFam" id="3.30.830.10:FF:000039">
    <property type="entry name" value="Ubiquinol-cytochrome c reductase core subunit 2"/>
    <property type="match status" value="1"/>
</dbReference>
<name>A0A2S5B6Z0_9BASI</name>
<dbReference type="GO" id="GO:0005743">
    <property type="term" value="C:mitochondrial inner membrane"/>
    <property type="evidence" value="ECO:0007669"/>
    <property type="project" value="UniProtKB-SubCell"/>
</dbReference>
<evidence type="ECO:0000259" key="12">
    <source>
        <dbReference type="Pfam" id="PF05193"/>
    </source>
</evidence>
<dbReference type="InterPro" id="IPR011765">
    <property type="entry name" value="Pept_M16_N"/>
</dbReference>
<dbReference type="PANTHER" id="PTHR11851:SF209">
    <property type="entry name" value="CYTOCHROME B-C1 COMPLEX SUBUNIT 2, MITOCHONDRIAL"/>
    <property type="match status" value="1"/>
</dbReference>
<dbReference type="Proteomes" id="UP000237144">
    <property type="component" value="Unassembled WGS sequence"/>
</dbReference>
<comment type="subcellular location">
    <subcellularLocation>
        <location evidence="1">Mitochondrion inner membrane</location>
        <topology evidence="1">Peripheral membrane protein</topology>
        <orientation evidence="1">Matrix side</orientation>
    </subcellularLocation>
</comment>
<evidence type="ECO:0000256" key="1">
    <source>
        <dbReference type="ARBA" id="ARBA00004443"/>
    </source>
</evidence>
<evidence type="ECO:0000256" key="4">
    <source>
        <dbReference type="ARBA" id="ARBA00022792"/>
    </source>
</evidence>
<gene>
    <name evidence="13" type="ORF">BMF94_4369</name>
</gene>
<keyword evidence="3" id="KW-0679">Respiratory chain</keyword>
<evidence type="ECO:0000256" key="10">
    <source>
        <dbReference type="ARBA" id="ARBA00040751"/>
    </source>
</evidence>
<evidence type="ECO:0000313" key="14">
    <source>
        <dbReference type="Proteomes" id="UP000237144"/>
    </source>
</evidence>
<evidence type="ECO:0000256" key="5">
    <source>
        <dbReference type="ARBA" id="ARBA00022946"/>
    </source>
</evidence>
<proteinExistence type="inferred from homology"/>
<feature type="domain" description="Peptidase M16 C-terminal" evidence="12">
    <location>
        <begin position="193"/>
        <end position="361"/>
    </location>
</feature>
<evidence type="ECO:0000313" key="13">
    <source>
        <dbReference type="EMBL" id="POY72543.1"/>
    </source>
</evidence>
<dbReference type="AlphaFoldDB" id="A0A2S5B6Z0"/>
<sequence length="440" mass="45494">MSALRTAALRANAARAAVPAGARSYATPSAAFSTADANGIKVASQDDGAQTSSISLVIKAGSRYEPAPGVAHVLSNSLFKATETRSQIRLVREAEALGGVLSSSLSREHLVLTAEFLKGDEAFFAEVLGDAIARAKFLPHEYTEEVVPQVQAEYEQSLRDLNVYAFDLAHQLAFRKGLGNSLFASPHVAVDQQAAVSFAKSAFTPANVAAFGSNIDSGKLAALVKDFVNLPAGGASSISTPQSQYYGGEVRVPASARVARDQLVLAFKGAARSEVDYSVLAFLLGGEPSVKWGQGASPLSKLARGSASAQAFNLAYSDAGLFGISVSAPTHEVADVATKAVAELKQVAQGVNGDALKQAVNKAKFAAAAAYETRVGQVQLVGEQVATDGQAPSLEEVFVKLDKVSAESLAKAAKAALASKPTTVAVGDTHALPYSDALGL</sequence>
<dbReference type="InterPro" id="IPR050361">
    <property type="entry name" value="MPP/UQCRC_Complex"/>
</dbReference>
<evidence type="ECO:0000256" key="3">
    <source>
        <dbReference type="ARBA" id="ARBA00022660"/>
    </source>
</evidence>
<comment type="caution">
    <text evidence="13">The sequence shown here is derived from an EMBL/GenBank/DDBJ whole genome shotgun (WGS) entry which is preliminary data.</text>
</comment>
<dbReference type="Gene3D" id="3.30.830.10">
    <property type="entry name" value="Metalloenzyme, LuxS/M16 peptidase-like"/>
    <property type="match status" value="2"/>
</dbReference>
<dbReference type="OrthoDB" id="6369905at2759"/>
<keyword evidence="5" id="KW-0809">Transit peptide</keyword>
<evidence type="ECO:0000256" key="7">
    <source>
        <dbReference type="ARBA" id="ARBA00023128"/>
    </source>
</evidence>
<evidence type="ECO:0000256" key="2">
    <source>
        <dbReference type="ARBA" id="ARBA00022448"/>
    </source>
</evidence>
<dbReference type="PANTHER" id="PTHR11851">
    <property type="entry name" value="METALLOPROTEASE"/>
    <property type="match status" value="1"/>
</dbReference>
<evidence type="ECO:0000256" key="9">
    <source>
        <dbReference type="ARBA" id="ARBA00038146"/>
    </source>
</evidence>